<dbReference type="STRING" id="1137138.A0A067NMI2"/>
<dbReference type="VEuPathDB" id="FungiDB:PLEOSDRAFT_1039859"/>
<protein>
    <submittedName>
        <fullName evidence="2">Uncharacterized protein</fullName>
    </submittedName>
</protein>
<evidence type="ECO:0000256" key="1">
    <source>
        <dbReference type="SAM" id="MobiDB-lite"/>
    </source>
</evidence>
<evidence type="ECO:0000313" key="3">
    <source>
        <dbReference type="Proteomes" id="UP000027073"/>
    </source>
</evidence>
<reference evidence="3" key="1">
    <citation type="journal article" date="2014" name="Proc. Natl. Acad. Sci. U.S.A.">
        <title>Extensive sampling of basidiomycete genomes demonstrates inadequacy of the white-rot/brown-rot paradigm for wood decay fungi.</title>
        <authorList>
            <person name="Riley R."/>
            <person name="Salamov A.A."/>
            <person name="Brown D.W."/>
            <person name="Nagy L.G."/>
            <person name="Floudas D."/>
            <person name="Held B.W."/>
            <person name="Levasseur A."/>
            <person name="Lombard V."/>
            <person name="Morin E."/>
            <person name="Otillar R."/>
            <person name="Lindquist E.A."/>
            <person name="Sun H."/>
            <person name="LaButti K.M."/>
            <person name="Schmutz J."/>
            <person name="Jabbour D."/>
            <person name="Luo H."/>
            <person name="Baker S.E."/>
            <person name="Pisabarro A.G."/>
            <person name="Walton J.D."/>
            <person name="Blanchette R.A."/>
            <person name="Henrissat B."/>
            <person name="Martin F."/>
            <person name="Cullen D."/>
            <person name="Hibbett D.S."/>
            <person name="Grigoriev I.V."/>
        </authorList>
    </citation>
    <scope>NUCLEOTIDE SEQUENCE [LARGE SCALE GENOMIC DNA]</scope>
    <source>
        <strain evidence="3">PC15</strain>
    </source>
</reference>
<feature type="region of interest" description="Disordered" evidence="1">
    <location>
        <begin position="16"/>
        <end position="79"/>
    </location>
</feature>
<feature type="non-terminal residue" evidence="2">
    <location>
        <position position="1"/>
    </location>
</feature>
<dbReference type="EMBL" id="KL198007">
    <property type="protein sequence ID" value="KDQ29283.1"/>
    <property type="molecule type" value="Genomic_DNA"/>
</dbReference>
<dbReference type="Proteomes" id="UP000027073">
    <property type="component" value="Unassembled WGS sequence"/>
</dbReference>
<gene>
    <name evidence="2" type="ORF">PLEOSDRAFT_1039859</name>
</gene>
<proteinExistence type="predicted"/>
<accession>A0A067NMI2</accession>
<dbReference type="HOGENOM" id="CLU_074421_0_0_1"/>
<organism evidence="2 3">
    <name type="scientific">Pleurotus ostreatus (strain PC15)</name>
    <name type="common">Oyster mushroom</name>
    <dbReference type="NCBI Taxonomy" id="1137138"/>
    <lineage>
        <taxon>Eukaryota</taxon>
        <taxon>Fungi</taxon>
        <taxon>Dikarya</taxon>
        <taxon>Basidiomycota</taxon>
        <taxon>Agaricomycotina</taxon>
        <taxon>Agaricomycetes</taxon>
        <taxon>Agaricomycetidae</taxon>
        <taxon>Agaricales</taxon>
        <taxon>Pleurotineae</taxon>
        <taxon>Pleurotaceae</taxon>
        <taxon>Pleurotus</taxon>
    </lineage>
</organism>
<dbReference type="OrthoDB" id="21617at2759"/>
<evidence type="ECO:0000313" key="2">
    <source>
        <dbReference type="EMBL" id="KDQ29283.1"/>
    </source>
</evidence>
<name>A0A067NMI2_PLEO1</name>
<dbReference type="AlphaFoldDB" id="A0A067NMI2"/>
<feature type="compositionally biased region" description="Polar residues" evidence="1">
    <location>
        <begin position="37"/>
        <end position="62"/>
    </location>
</feature>
<sequence length="298" mass="32923">DPSAVQALLEQLRTSQAWQQAITQPQPEQEPPEVPVSDTSDAGASHSVASLLSQLKQPSGWPTTAPVPSEPFREPTSQQYRTKSFSALQEPSVPHIDVTTPPMPAAIPQRASTSPNPELKSYSFLQALPILAQMSENRDFVDALVKLKGDQDELERRLWNERASIRKKYEDKVKVARTKANMIGAGLSKHDADMMSTAYKNELRKFDLERVLPAWDGLLSNQQTALASLGVPTMFATTAKATREVRTCRRLAHHLLISFLFAAPAKGDAGAGRALVTRILDATRYFPIELLPISKIQF</sequence>
<dbReference type="InParanoid" id="A0A067NMI2"/>